<dbReference type="EMBL" id="SIJB01000059">
    <property type="protein sequence ID" value="NBI31134.1"/>
    <property type="molecule type" value="Genomic_DNA"/>
</dbReference>
<sequence length="90" mass="10158">MTMIKRVTLSSSMIWMILFIILIAMIVSTSTEVHAQEREGYKMIDRGTYKVYVPEEEIVENESNLNSSNLKSIDPKSTNLKSTNLSNSVG</sequence>
<reference evidence="2 3" key="1">
    <citation type="submission" date="2019-01" db="EMBL/GenBank/DDBJ databases">
        <title>Chengkuizengella sp. nov., isolated from deep-sea sediment of East Pacific Ocean.</title>
        <authorList>
            <person name="Yang J."/>
            <person name="Lai Q."/>
            <person name="Shao Z."/>
        </authorList>
    </citation>
    <scope>NUCLEOTIDE SEQUENCE [LARGE SCALE GENOMIC DNA]</scope>
    <source>
        <strain evidence="2 3">YPA3-1-1</strain>
    </source>
</reference>
<organism evidence="2 3">
    <name type="scientific">Chengkuizengella marina</name>
    <dbReference type="NCBI Taxonomy" id="2507566"/>
    <lineage>
        <taxon>Bacteria</taxon>
        <taxon>Bacillati</taxon>
        <taxon>Bacillota</taxon>
        <taxon>Bacilli</taxon>
        <taxon>Bacillales</taxon>
        <taxon>Paenibacillaceae</taxon>
        <taxon>Chengkuizengella</taxon>
    </lineage>
</organism>
<feature type="non-terminal residue" evidence="2">
    <location>
        <position position="90"/>
    </location>
</feature>
<accession>A0A6N9Q972</accession>
<name>A0A6N9Q972_9BACL</name>
<protein>
    <submittedName>
        <fullName evidence="2">Uncharacterized protein</fullName>
    </submittedName>
</protein>
<gene>
    <name evidence="2" type="ORF">ERL59_19560</name>
</gene>
<comment type="caution">
    <text evidence="2">The sequence shown here is derived from an EMBL/GenBank/DDBJ whole genome shotgun (WGS) entry which is preliminary data.</text>
</comment>
<dbReference type="AlphaFoldDB" id="A0A6N9Q972"/>
<evidence type="ECO:0000313" key="2">
    <source>
        <dbReference type="EMBL" id="NBI31134.1"/>
    </source>
</evidence>
<proteinExistence type="predicted"/>
<feature type="region of interest" description="Disordered" evidence="1">
    <location>
        <begin position="63"/>
        <end position="90"/>
    </location>
</feature>
<dbReference type="Proteomes" id="UP000448943">
    <property type="component" value="Unassembled WGS sequence"/>
</dbReference>
<evidence type="ECO:0000256" key="1">
    <source>
        <dbReference type="SAM" id="MobiDB-lite"/>
    </source>
</evidence>
<evidence type="ECO:0000313" key="3">
    <source>
        <dbReference type="Proteomes" id="UP000448943"/>
    </source>
</evidence>
<keyword evidence="3" id="KW-1185">Reference proteome</keyword>
<dbReference type="RefSeq" id="WP_160647954.1">
    <property type="nucleotide sequence ID" value="NZ_SIJB01000059.1"/>
</dbReference>